<dbReference type="EMBL" id="BSXS01007062">
    <property type="protein sequence ID" value="GME87135.1"/>
    <property type="molecule type" value="Genomic_DNA"/>
</dbReference>
<evidence type="ECO:0000313" key="1">
    <source>
        <dbReference type="EMBL" id="GME87135.1"/>
    </source>
</evidence>
<organism evidence="1 2">
    <name type="scientific">Ambrosiozyma monospora</name>
    <name type="common">Yeast</name>
    <name type="synonym">Endomycopsis monosporus</name>
    <dbReference type="NCBI Taxonomy" id="43982"/>
    <lineage>
        <taxon>Eukaryota</taxon>
        <taxon>Fungi</taxon>
        <taxon>Dikarya</taxon>
        <taxon>Ascomycota</taxon>
        <taxon>Saccharomycotina</taxon>
        <taxon>Pichiomycetes</taxon>
        <taxon>Pichiales</taxon>
        <taxon>Pichiaceae</taxon>
        <taxon>Ambrosiozyma</taxon>
    </lineage>
</organism>
<sequence>MSTPYNPREDATSEVSSLSSDDYSSLHTANKSNTNGHATAKHADSDEKKRMGPQRSSLSLNRVKSVTSSLSRINSIKKTMSRNVTSIYNQVKDDNLQTEQDELERKRTRLGRELADLGIEDAIRIATIKSTTAAAVSPTDSKAEKKEQQEDAEELTTGDQYPPMDKGYAWMVALAGFLGLFATWGVNASYGVFLSYWLNHDTFKGAEAIDYAFIGGMVLCLAQALSPLVLLIAAVFGLKFTGILGTVVYFAGFLLCSFVTNLWELYLTQGVLVGVGFALALNPILTVLPEWFDKKRGFSMGIVCCASGAAGVVFSLSSQKLIDDTESQEKD</sequence>
<name>A0ACB5TEW6_AMBMO</name>
<reference evidence="1" key="1">
    <citation type="submission" date="2023-04" db="EMBL/GenBank/DDBJ databases">
        <title>Ambrosiozyma monospora NBRC 10751.</title>
        <authorList>
            <person name="Ichikawa N."/>
            <person name="Sato H."/>
            <person name="Tonouchi N."/>
        </authorList>
    </citation>
    <scope>NUCLEOTIDE SEQUENCE</scope>
    <source>
        <strain evidence="1">NBRC 10751</strain>
    </source>
</reference>
<accession>A0ACB5TEW6</accession>
<comment type="caution">
    <text evidence="1">The sequence shown here is derived from an EMBL/GenBank/DDBJ whole genome shotgun (WGS) entry which is preliminary data.</text>
</comment>
<dbReference type="Proteomes" id="UP001165064">
    <property type="component" value="Unassembled WGS sequence"/>
</dbReference>
<gene>
    <name evidence="1" type="ORF">Amon02_000814900</name>
</gene>
<proteinExistence type="predicted"/>
<keyword evidence="2" id="KW-1185">Reference proteome</keyword>
<evidence type="ECO:0000313" key="2">
    <source>
        <dbReference type="Proteomes" id="UP001165064"/>
    </source>
</evidence>
<protein>
    <submittedName>
        <fullName evidence="1">Unnamed protein product</fullName>
    </submittedName>
</protein>